<dbReference type="KEGG" id="lbt:AYR52_06435"/>
<accession>A0A192H5K2</accession>
<keyword evidence="2" id="KW-1185">Reference proteome</keyword>
<reference evidence="1 2" key="1">
    <citation type="submission" date="2016-03" db="EMBL/GenBank/DDBJ databases">
        <title>Pediococcus and Lactobacillus from brewery environment - whole genome sequencing and assembly.</title>
        <authorList>
            <person name="Behr J."/>
            <person name="Geissler A.J."/>
            <person name="Vogel R.F."/>
        </authorList>
    </citation>
    <scope>NUCLEOTIDE SEQUENCE [LARGE SCALE GENOMIC DNA]</scope>
    <source>
        <strain evidence="1 2">TMW 1.1989</strain>
    </source>
</reference>
<protein>
    <submittedName>
        <fullName evidence="1">Uncharacterized protein</fullName>
    </submittedName>
</protein>
<dbReference type="Pfam" id="PF15980">
    <property type="entry name" value="ComGF"/>
    <property type="match status" value="1"/>
</dbReference>
<dbReference type="InterPro" id="IPR016977">
    <property type="entry name" value="ComGF"/>
</dbReference>
<proteinExistence type="predicted"/>
<dbReference type="Proteomes" id="UP000078582">
    <property type="component" value="Chromosome"/>
</dbReference>
<dbReference type="RefSeq" id="WP_068225218.1">
    <property type="nucleotide sequence ID" value="NZ_CP014623.1"/>
</dbReference>
<dbReference type="OrthoDB" id="2319496at2"/>
<gene>
    <name evidence="1" type="ORF">AYR53_11100</name>
</gene>
<evidence type="ECO:0000313" key="2">
    <source>
        <dbReference type="Proteomes" id="UP000078582"/>
    </source>
</evidence>
<dbReference type="EMBL" id="CP014873">
    <property type="protein sequence ID" value="ANK63266.1"/>
    <property type="molecule type" value="Genomic_DNA"/>
</dbReference>
<organism evidence="1 2">
    <name type="scientific">Loigolactobacillus backii</name>
    <dbReference type="NCBI Taxonomy" id="375175"/>
    <lineage>
        <taxon>Bacteria</taxon>
        <taxon>Bacillati</taxon>
        <taxon>Bacillota</taxon>
        <taxon>Bacilli</taxon>
        <taxon>Lactobacillales</taxon>
        <taxon>Lactobacillaceae</taxon>
        <taxon>Loigolactobacillus</taxon>
    </lineage>
</organism>
<dbReference type="GeneID" id="42982807"/>
<name>A0A192H5K2_9LACO</name>
<dbReference type="STRING" id="375175.AYR53_11100"/>
<dbReference type="AlphaFoldDB" id="A0A192H5K2"/>
<evidence type="ECO:0000313" key="1">
    <source>
        <dbReference type="EMBL" id="ANK63266.1"/>
    </source>
</evidence>
<sequence length="149" mass="17295">MTLKANHAGFTLAETVLGLFVLVLSVWLLQFQLTQFKRITTYFNDDTTLNFHVANCQLGDFLADSYFVSRSDQQVTFYRMKEKKIYQLEQYQDMLRVRGATKGHMPLLQSVANVKMSYQQPILTVKITLRNRQTFISKQYLPKGSPTVE</sequence>